<dbReference type="eggNOG" id="COG0566">
    <property type="taxonomic scope" value="Bacteria"/>
</dbReference>
<dbReference type="Pfam" id="PF00588">
    <property type="entry name" value="SpoU_methylase"/>
    <property type="match status" value="1"/>
</dbReference>
<dbReference type="GO" id="GO:0002128">
    <property type="term" value="P:tRNA nucleoside ribose methylation"/>
    <property type="evidence" value="ECO:0007669"/>
    <property type="project" value="TreeGrafter"/>
</dbReference>
<dbReference type="Proteomes" id="UP000001947">
    <property type="component" value="Chromosome"/>
</dbReference>
<evidence type="ECO:0000256" key="2">
    <source>
        <dbReference type="ARBA" id="ARBA00022603"/>
    </source>
</evidence>
<dbReference type="GO" id="GO:0003723">
    <property type="term" value="F:RNA binding"/>
    <property type="evidence" value="ECO:0007669"/>
    <property type="project" value="InterPro"/>
</dbReference>
<dbReference type="RefSeq" id="WP_011469889.1">
    <property type="nucleotide sequence ID" value="NC_007912.1"/>
</dbReference>
<dbReference type="STRING" id="203122.Sde_3418"/>
<gene>
    <name evidence="6" type="ordered locus">Sde_3418</name>
</gene>
<feature type="domain" description="tRNA/rRNA methyltransferase SpoU type" evidence="5">
    <location>
        <begin position="9"/>
        <end position="140"/>
    </location>
</feature>
<dbReference type="HOGENOM" id="CLU_095692_0_0_6"/>
<organism evidence="6 7">
    <name type="scientific">Saccharophagus degradans (strain 2-40 / ATCC 43961 / DSM 17024)</name>
    <dbReference type="NCBI Taxonomy" id="203122"/>
    <lineage>
        <taxon>Bacteria</taxon>
        <taxon>Pseudomonadati</taxon>
        <taxon>Pseudomonadota</taxon>
        <taxon>Gammaproteobacteria</taxon>
        <taxon>Cellvibrionales</taxon>
        <taxon>Cellvibrionaceae</taxon>
        <taxon>Saccharophagus</taxon>
    </lineage>
</organism>
<evidence type="ECO:0000313" key="6">
    <source>
        <dbReference type="EMBL" id="ABD82673.1"/>
    </source>
</evidence>
<evidence type="ECO:0000256" key="1">
    <source>
        <dbReference type="ARBA" id="ARBA00007228"/>
    </source>
</evidence>
<evidence type="ECO:0000259" key="5">
    <source>
        <dbReference type="Pfam" id="PF00588"/>
    </source>
</evidence>
<evidence type="ECO:0000256" key="3">
    <source>
        <dbReference type="ARBA" id="ARBA00022679"/>
    </source>
</evidence>
<dbReference type="GO" id="GO:0008173">
    <property type="term" value="F:RNA methyltransferase activity"/>
    <property type="evidence" value="ECO:0007669"/>
    <property type="project" value="InterPro"/>
</dbReference>
<keyword evidence="4" id="KW-0949">S-adenosyl-L-methionine</keyword>
<protein>
    <submittedName>
        <fullName evidence="6">tRNA/rRNA methyltransferase (SpoU)</fullName>
    </submittedName>
</protein>
<comment type="similarity">
    <text evidence="1">Belongs to the class IV-like SAM-binding methyltransferase superfamily. RNA methyltransferase TrmH family.</text>
</comment>
<dbReference type="OrthoDB" id="4578643at2"/>
<name>Q21F56_SACD2</name>
<dbReference type="AlphaFoldDB" id="Q21F56"/>
<keyword evidence="7" id="KW-1185">Reference proteome</keyword>
<keyword evidence="2 6" id="KW-0489">Methyltransferase</keyword>
<reference evidence="6 7" key="1">
    <citation type="journal article" date="2008" name="PLoS Genet.">
        <title>Complete genome sequence of the complex carbohydrate-degrading marine bacterium, Saccharophagus degradans strain 2-40 T.</title>
        <authorList>
            <person name="Weiner R.M."/>
            <person name="Taylor L.E.II."/>
            <person name="Henrissat B."/>
            <person name="Hauser L."/>
            <person name="Land M."/>
            <person name="Coutinho P.M."/>
            <person name="Rancurel C."/>
            <person name="Saunders E.H."/>
            <person name="Longmire A.G."/>
            <person name="Zhang H."/>
            <person name="Bayer E.A."/>
            <person name="Gilbert H.J."/>
            <person name="Larimer F."/>
            <person name="Zhulin I.B."/>
            <person name="Ekborg N.A."/>
            <person name="Lamed R."/>
            <person name="Richardson P.M."/>
            <person name="Borovok I."/>
            <person name="Hutcheson S."/>
        </authorList>
    </citation>
    <scope>NUCLEOTIDE SEQUENCE [LARGE SCALE GENOMIC DNA]</scope>
    <source>
        <strain evidence="7">2-40 / ATCC 43961 / DSM 17024</strain>
    </source>
</reference>
<dbReference type="InterPro" id="IPR029028">
    <property type="entry name" value="Alpha/beta_knot_MTases"/>
</dbReference>
<dbReference type="PANTHER" id="PTHR42786">
    <property type="entry name" value="TRNA/RRNA METHYLTRANSFERASE"/>
    <property type="match status" value="1"/>
</dbReference>
<sequence>MTEKTSVGIGLINPKSPTNVGAIMRAAGCFGANYVLYTGQRYSKAAKFHTDTKQASQHIPLRGVDNLATAVSAGVKIVCVDLIEGAVALPDFTHPEHALYVFGPEDGTINQSIIDAADAAVYIPTKGCLNLAATVNVVLYDRQAKNLTSLSANGDELIRASRDVNNRVAFKSQGANS</sequence>
<dbReference type="EMBL" id="CP000282">
    <property type="protein sequence ID" value="ABD82673.1"/>
    <property type="molecule type" value="Genomic_DNA"/>
</dbReference>
<keyword evidence="3 6" id="KW-0808">Transferase</keyword>
<dbReference type="SUPFAM" id="SSF75217">
    <property type="entry name" value="alpha/beta knot"/>
    <property type="match status" value="1"/>
</dbReference>
<proteinExistence type="inferred from homology"/>
<accession>Q21F56</accession>
<dbReference type="InterPro" id="IPR029026">
    <property type="entry name" value="tRNA_m1G_MTases_N"/>
</dbReference>
<dbReference type="CDD" id="cd18098">
    <property type="entry name" value="SpoU-like"/>
    <property type="match status" value="1"/>
</dbReference>
<dbReference type="GeneID" id="98615033"/>
<dbReference type="InterPro" id="IPR004384">
    <property type="entry name" value="RNA_MeTrfase_TrmJ/LasT"/>
</dbReference>
<dbReference type="GO" id="GO:0005829">
    <property type="term" value="C:cytosol"/>
    <property type="evidence" value="ECO:0007669"/>
    <property type="project" value="TreeGrafter"/>
</dbReference>
<evidence type="ECO:0000256" key="4">
    <source>
        <dbReference type="ARBA" id="ARBA00022691"/>
    </source>
</evidence>
<dbReference type="PANTHER" id="PTHR42786:SF6">
    <property type="entry name" value="TRNA_RRNA METHYLTRANSFERASE SPOU TYPE DOMAIN-CONTAINING PROTEIN"/>
    <property type="match status" value="1"/>
</dbReference>
<dbReference type="Gene3D" id="3.40.1280.10">
    <property type="match status" value="1"/>
</dbReference>
<dbReference type="KEGG" id="sde:Sde_3418"/>
<evidence type="ECO:0000313" key="7">
    <source>
        <dbReference type="Proteomes" id="UP000001947"/>
    </source>
</evidence>
<dbReference type="InterPro" id="IPR001537">
    <property type="entry name" value="SpoU_MeTrfase"/>
</dbReference>